<dbReference type="RefSeq" id="WP_119784063.1">
    <property type="nucleotide sequence ID" value="NZ_QYUQ01000002.1"/>
</dbReference>
<dbReference type="SUPFAM" id="SSF89796">
    <property type="entry name" value="CoA-transferase family III (CaiB/BaiF)"/>
    <property type="match status" value="1"/>
</dbReference>
<sequence>MSEKPKLGQEPARLKVIDLGTMVAGPFAATLMGDFGADVLKIERPDGKGDRMRMNSDYWPVEGRNKRSITLDLRIEEGKAILRKLVAWADVLVENFKPGTMAKWGLGYEQLSAINPRLVMVSVSGFGQTGPNSPRPGYDHVGAAMGGMWYVTGYPDRPPVLPGLPIVDYFTGTFAALGALEAIRRRDAPGGTGKGEWVELGLYESMIRIAGSNFIRNSRDGHVSQRVGSMPLDDQPPKGLQHGLAYETRDGRWLSMFPVTDQQWGLLGSVIPEVCAPKYSIEVIHKNPHAADSVVRKWVKERDYDEVMDAFIKGGLPAAPIYSTADIVADPHVNARGNLVEATDLDGNRVRMQGVIPRLVSNPGEVRWAGEKLGGSNQAVYEELLGLSKEELDQLRELNAI</sequence>
<name>A0A3A3FWL1_9BURK</name>
<comment type="caution">
    <text evidence="2">The sequence shown here is derived from an EMBL/GenBank/DDBJ whole genome shotgun (WGS) entry which is preliminary data.</text>
</comment>
<dbReference type="InterPro" id="IPR044855">
    <property type="entry name" value="CoA-Trfase_III_dom3_sf"/>
</dbReference>
<dbReference type="PANTHER" id="PTHR48228:SF6">
    <property type="entry name" value="L-CARNITINE COA-TRANSFERASE"/>
    <property type="match status" value="1"/>
</dbReference>
<dbReference type="InterPro" id="IPR003673">
    <property type="entry name" value="CoA-Trfase_fam_III"/>
</dbReference>
<evidence type="ECO:0000313" key="3">
    <source>
        <dbReference type="Proteomes" id="UP000266327"/>
    </source>
</evidence>
<evidence type="ECO:0000313" key="2">
    <source>
        <dbReference type="EMBL" id="RJG00608.1"/>
    </source>
</evidence>
<dbReference type="EMBL" id="QYUQ01000002">
    <property type="protein sequence ID" value="RJG00608.1"/>
    <property type="molecule type" value="Genomic_DNA"/>
</dbReference>
<keyword evidence="1 2" id="KW-0808">Transferase</keyword>
<keyword evidence="3" id="KW-1185">Reference proteome</keyword>
<reference evidence="3" key="1">
    <citation type="submission" date="2018-09" db="EMBL/GenBank/DDBJ databases">
        <authorList>
            <person name="Zhu H."/>
        </authorList>
    </citation>
    <scope>NUCLEOTIDE SEQUENCE [LARGE SCALE GENOMIC DNA]</scope>
    <source>
        <strain evidence="3">K1S02-23</strain>
    </source>
</reference>
<dbReference type="Pfam" id="PF02515">
    <property type="entry name" value="CoA_transf_3"/>
    <property type="match status" value="1"/>
</dbReference>
<organism evidence="2 3">
    <name type="scientific">Noviherbaspirillum sedimenti</name>
    <dbReference type="NCBI Taxonomy" id="2320865"/>
    <lineage>
        <taxon>Bacteria</taxon>
        <taxon>Pseudomonadati</taxon>
        <taxon>Pseudomonadota</taxon>
        <taxon>Betaproteobacteria</taxon>
        <taxon>Burkholderiales</taxon>
        <taxon>Oxalobacteraceae</taxon>
        <taxon>Noviherbaspirillum</taxon>
    </lineage>
</organism>
<accession>A0A3A3FWL1</accession>
<dbReference type="OrthoDB" id="8523055at2"/>
<protein>
    <submittedName>
        <fullName evidence="2">CoA transferase</fullName>
    </submittedName>
</protein>
<dbReference type="InterPro" id="IPR050509">
    <property type="entry name" value="CoA-transferase_III"/>
</dbReference>
<proteinExistence type="predicted"/>
<dbReference type="InterPro" id="IPR023606">
    <property type="entry name" value="CoA-Trfase_III_dom_1_sf"/>
</dbReference>
<dbReference type="AlphaFoldDB" id="A0A3A3FWL1"/>
<dbReference type="Proteomes" id="UP000266327">
    <property type="component" value="Unassembled WGS sequence"/>
</dbReference>
<dbReference type="Gene3D" id="3.30.1540.10">
    <property type="entry name" value="formyl-coa transferase, domain 3"/>
    <property type="match status" value="1"/>
</dbReference>
<dbReference type="GO" id="GO:0016740">
    <property type="term" value="F:transferase activity"/>
    <property type="evidence" value="ECO:0007669"/>
    <property type="project" value="UniProtKB-KW"/>
</dbReference>
<gene>
    <name evidence="2" type="ORF">D3878_02630</name>
</gene>
<dbReference type="PANTHER" id="PTHR48228">
    <property type="entry name" value="SUCCINYL-COA--D-CITRAMALATE COA-TRANSFERASE"/>
    <property type="match status" value="1"/>
</dbReference>
<evidence type="ECO:0000256" key="1">
    <source>
        <dbReference type="ARBA" id="ARBA00022679"/>
    </source>
</evidence>
<dbReference type="Gene3D" id="3.40.50.10540">
    <property type="entry name" value="Crotonobetainyl-coa:carnitine coa-transferase, domain 1"/>
    <property type="match status" value="1"/>
</dbReference>